<name>A0A2R3Z6Q7_9FLAO</name>
<accession>A0A2R3Z6Q7</accession>
<dbReference type="KEGG" id="grs:C7S20_12300"/>
<sequence length="271" mass="31437">MRKLIIALIFLGLGNLQAQKSYSYKATYRLEFQKDSTNENSIKSEIGVLYLGKGYSRYSSLGKAVKDSLVATLDPSNKSMAEFYRIRSLTPETDFNYKIFKNYLENELILVEKVFKDKLKYKQALKVVDWDIQPETKEILGYKVQKATGAFAGRNYIVWFAPELPFPDGPYKFNGLPGLILEISDLKDDYHFRLTAFQELAYSVDKLLSLDKYKAVSQQELDQVRKDYNRDPLTAMANSGITIEWKDGQEEAKRELRKKYEKRNNPIELQK</sequence>
<dbReference type="RefSeq" id="WP_107012746.1">
    <property type="nucleotide sequence ID" value="NZ_CP028136.1"/>
</dbReference>
<dbReference type="EMBL" id="CP028136">
    <property type="protein sequence ID" value="AVR45971.1"/>
    <property type="molecule type" value="Genomic_DNA"/>
</dbReference>
<keyword evidence="2" id="KW-1185">Reference proteome</keyword>
<dbReference type="NCBIfam" id="TIGR01200">
    <property type="entry name" value="GLPGLI"/>
    <property type="match status" value="1"/>
</dbReference>
<evidence type="ECO:0000313" key="1">
    <source>
        <dbReference type="EMBL" id="AVR45971.1"/>
    </source>
</evidence>
<dbReference type="AlphaFoldDB" id="A0A2R3Z6Q7"/>
<organism evidence="1 2">
    <name type="scientific">Christiangramia fulva</name>
    <dbReference type="NCBI Taxonomy" id="2126553"/>
    <lineage>
        <taxon>Bacteria</taxon>
        <taxon>Pseudomonadati</taxon>
        <taxon>Bacteroidota</taxon>
        <taxon>Flavobacteriia</taxon>
        <taxon>Flavobacteriales</taxon>
        <taxon>Flavobacteriaceae</taxon>
        <taxon>Christiangramia</taxon>
    </lineage>
</organism>
<reference evidence="2" key="1">
    <citation type="submission" date="2018-03" db="EMBL/GenBank/DDBJ databases">
        <title>Gramella fulva sp. nov., isolated from a dry surface of tidal flat.</title>
        <authorList>
            <person name="Hwang S.H."/>
            <person name="Hwang W.M."/>
            <person name="Kang K."/>
            <person name="Ahn T.-Y."/>
        </authorList>
    </citation>
    <scope>NUCLEOTIDE SEQUENCE [LARGE SCALE GENOMIC DNA]</scope>
    <source>
        <strain evidence="2">SH35</strain>
    </source>
</reference>
<protein>
    <submittedName>
        <fullName evidence="1">GLPGLI family protein</fullName>
    </submittedName>
</protein>
<proteinExistence type="predicted"/>
<gene>
    <name evidence="1" type="ORF">C7S20_12300</name>
</gene>
<evidence type="ECO:0000313" key="2">
    <source>
        <dbReference type="Proteomes" id="UP000241507"/>
    </source>
</evidence>
<dbReference type="Proteomes" id="UP000241507">
    <property type="component" value="Chromosome"/>
</dbReference>
<dbReference type="OrthoDB" id="1068986at2"/>
<dbReference type="Pfam" id="PF09697">
    <property type="entry name" value="Porph_ging"/>
    <property type="match status" value="1"/>
</dbReference>
<dbReference type="InterPro" id="IPR005901">
    <property type="entry name" value="GLPGLI"/>
</dbReference>